<dbReference type="EMBL" id="JABBNB010000013">
    <property type="protein sequence ID" value="NMO02298.1"/>
    <property type="molecule type" value="Genomic_DNA"/>
</dbReference>
<comment type="caution">
    <text evidence="2">The sequence shown here is derived from an EMBL/GenBank/DDBJ whole genome shotgun (WGS) entry which is preliminary data.</text>
</comment>
<evidence type="ECO:0000259" key="1">
    <source>
        <dbReference type="Pfam" id="PF12867"/>
    </source>
</evidence>
<dbReference type="AlphaFoldDB" id="A0A848L3T2"/>
<dbReference type="Proteomes" id="UP000550729">
    <property type="component" value="Unassembled WGS sequence"/>
</dbReference>
<dbReference type="NCBIfam" id="NF047843">
    <property type="entry name" value="MST_Rv0443"/>
    <property type="match status" value="1"/>
</dbReference>
<dbReference type="Gene3D" id="1.20.120.450">
    <property type="entry name" value="dinb family like domain"/>
    <property type="match status" value="1"/>
</dbReference>
<organism evidence="2 3">
    <name type="scientific">Gordonia asplenii</name>
    <dbReference type="NCBI Taxonomy" id="2725283"/>
    <lineage>
        <taxon>Bacteria</taxon>
        <taxon>Bacillati</taxon>
        <taxon>Actinomycetota</taxon>
        <taxon>Actinomycetes</taxon>
        <taxon>Mycobacteriales</taxon>
        <taxon>Gordoniaceae</taxon>
        <taxon>Gordonia</taxon>
    </lineage>
</organism>
<gene>
    <name evidence="2" type="ORF">HH308_13850</name>
</gene>
<protein>
    <submittedName>
        <fullName evidence="2">DUF664 domain-containing protein</fullName>
    </submittedName>
</protein>
<proteinExistence type="predicted"/>
<keyword evidence="3" id="KW-1185">Reference proteome</keyword>
<dbReference type="InterPro" id="IPR034660">
    <property type="entry name" value="DinB/YfiT-like"/>
</dbReference>
<sequence>MRTTDVLADGFSRIQENVHAVVTGLGVEQLAYQPGPQANSIAWLVWHLTRVQDDHVSDLPLNGTKREQVWRTGDFVRRFALPFDAAATGYGQTLDEVAAVRVPAQGLIDYYDATHAATLRFLESITDDDLDVVVDTRWDPPVTMGVRLVSVIDDDAQHIGQAAYVRGLLQA</sequence>
<dbReference type="Pfam" id="PF12867">
    <property type="entry name" value="DinB_2"/>
    <property type="match status" value="1"/>
</dbReference>
<name>A0A848L3T2_9ACTN</name>
<accession>A0A848L3T2</accession>
<dbReference type="InterPro" id="IPR024775">
    <property type="entry name" value="DinB-like"/>
</dbReference>
<feature type="domain" description="DinB-like" evidence="1">
    <location>
        <begin position="12"/>
        <end position="162"/>
    </location>
</feature>
<evidence type="ECO:0000313" key="2">
    <source>
        <dbReference type="EMBL" id="NMO02298.1"/>
    </source>
</evidence>
<reference evidence="2 3" key="1">
    <citation type="submission" date="2020-04" db="EMBL/GenBank/DDBJ databases">
        <title>Gordonia sp. nov. TBRC 11910.</title>
        <authorList>
            <person name="Suriyachadkun C."/>
        </authorList>
    </citation>
    <scope>NUCLEOTIDE SEQUENCE [LARGE SCALE GENOMIC DNA]</scope>
    <source>
        <strain evidence="2 3">TBRC 11910</strain>
    </source>
</reference>
<dbReference type="SUPFAM" id="SSF109854">
    <property type="entry name" value="DinB/YfiT-like putative metalloenzymes"/>
    <property type="match status" value="1"/>
</dbReference>
<evidence type="ECO:0000313" key="3">
    <source>
        <dbReference type="Proteomes" id="UP000550729"/>
    </source>
</evidence>
<dbReference type="RefSeq" id="WP_170194808.1">
    <property type="nucleotide sequence ID" value="NZ_JABBNB010000013.1"/>
</dbReference>